<dbReference type="CDD" id="cd07377">
    <property type="entry name" value="WHTH_GntR"/>
    <property type="match status" value="1"/>
</dbReference>
<dbReference type="PANTHER" id="PTHR43537">
    <property type="entry name" value="TRANSCRIPTIONAL REGULATOR, GNTR FAMILY"/>
    <property type="match status" value="1"/>
</dbReference>
<evidence type="ECO:0000256" key="3">
    <source>
        <dbReference type="ARBA" id="ARBA00023163"/>
    </source>
</evidence>
<dbReference type="PANTHER" id="PTHR43537:SF45">
    <property type="entry name" value="GNTR FAMILY REGULATORY PROTEIN"/>
    <property type="match status" value="1"/>
</dbReference>
<evidence type="ECO:0000313" key="5">
    <source>
        <dbReference type="EMBL" id="UUI02466.1"/>
    </source>
</evidence>
<evidence type="ECO:0000259" key="4">
    <source>
        <dbReference type="PROSITE" id="PS50949"/>
    </source>
</evidence>
<dbReference type="InterPro" id="IPR011711">
    <property type="entry name" value="GntR_C"/>
</dbReference>
<protein>
    <submittedName>
        <fullName evidence="5">GntR family transcriptional regulator</fullName>
    </submittedName>
</protein>
<keyword evidence="2" id="KW-0238">DNA-binding</keyword>
<dbReference type="PRINTS" id="PR00035">
    <property type="entry name" value="HTHGNTR"/>
</dbReference>
<dbReference type="SUPFAM" id="SSF48008">
    <property type="entry name" value="GntR ligand-binding domain-like"/>
    <property type="match status" value="1"/>
</dbReference>
<dbReference type="Pfam" id="PF00392">
    <property type="entry name" value="GntR"/>
    <property type="match status" value="1"/>
</dbReference>
<dbReference type="Proteomes" id="UP001059773">
    <property type="component" value="Chromosome"/>
</dbReference>
<evidence type="ECO:0000256" key="1">
    <source>
        <dbReference type="ARBA" id="ARBA00023015"/>
    </source>
</evidence>
<dbReference type="SUPFAM" id="SSF46785">
    <property type="entry name" value="Winged helix' DNA-binding domain"/>
    <property type="match status" value="1"/>
</dbReference>
<sequence length="216" mass="25278">MEKIKRISAKEQVLEAMRKAIFDGKFKENEEITQAEVADMLGVSRMPVREAFQVLDREGLIHIDNNRRVTVNGFSLHDTYDHYQIRSLLEGLAAQKACDHPKYFDKLQELYKQSLQAVENEDTALYVQLNDDFHHTIWQAAESNPLISQLSNLWDGLQPQLPQLVPKQMERSVKEHEMILQAIINQDKEKSKQHMENHIMRSADHFIKHFENNMIN</sequence>
<dbReference type="SMART" id="SM00895">
    <property type="entry name" value="FCD"/>
    <property type="match status" value="1"/>
</dbReference>
<evidence type="ECO:0000313" key="6">
    <source>
        <dbReference type="Proteomes" id="UP001059773"/>
    </source>
</evidence>
<keyword evidence="3" id="KW-0804">Transcription</keyword>
<keyword evidence="6" id="KW-1185">Reference proteome</keyword>
<dbReference type="SMART" id="SM00345">
    <property type="entry name" value="HTH_GNTR"/>
    <property type="match status" value="1"/>
</dbReference>
<evidence type="ECO:0000256" key="2">
    <source>
        <dbReference type="ARBA" id="ARBA00023125"/>
    </source>
</evidence>
<dbReference type="EMBL" id="CP101914">
    <property type="protein sequence ID" value="UUI02466.1"/>
    <property type="molecule type" value="Genomic_DNA"/>
</dbReference>
<dbReference type="RefSeq" id="WP_256707700.1">
    <property type="nucleotide sequence ID" value="NZ_CP101914.1"/>
</dbReference>
<reference evidence="5" key="1">
    <citation type="submission" date="2022-07" db="EMBL/GenBank/DDBJ databases">
        <title>FELIX.</title>
        <authorList>
            <person name="Wan K.H."/>
            <person name="Park S."/>
            <person name="Lawrence Q."/>
            <person name="Eichenberger J.P."/>
            <person name="Booth B.W."/>
            <person name="Piaggio A.J."/>
            <person name="Chandler J.C."/>
            <person name="Franklin A.B."/>
            <person name="Celniker S.E."/>
        </authorList>
    </citation>
    <scope>NUCLEOTIDE SEQUENCE</scope>
    <source>
        <strain evidence="5">QA-1986 374</strain>
    </source>
</reference>
<gene>
    <name evidence="5" type="ORF">NP439_20880</name>
</gene>
<dbReference type="Gene3D" id="1.10.10.10">
    <property type="entry name" value="Winged helix-like DNA-binding domain superfamily/Winged helix DNA-binding domain"/>
    <property type="match status" value="1"/>
</dbReference>
<accession>A0ABY5JQ92</accession>
<organism evidence="5 6">
    <name type="scientific">Oceanobacillus jeddahense</name>
    <dbReference type="NCBI Taxonomy" id="1462527"/>
    <lineage>
        <taxon>Bacteria</taxon>
        <taxon>Bacillati</taxon>
        <taxon>Bacillota</taxon>
        <taxon>Bacilli</taxon>
        <taxon>Bacillales</taxon>
        <taxon>Bacillaceae</taxon>
        <taxon>Oceanobacillus</taxon>
    </lineage>
</organism>
<dbReference type="Gene3D" id="1.20.120.530">
    <property type="entry name" value="GntR ligand-binding domain-like"/>
    <property type="match status" value="1"/>
</dbReference>
<keyword evidence="1" id="KW-0805">Transcription regulation</keyword>
<feature type="domain" description="HTH gntR-type" evidence="4">
    <location>
        <begin position="7"/>
        <end position="74"/>
    </location>
</feature>
<dbReference type="Pfam" id="PF07729">
    <property type="entry name" value="FCD"/>
    <property type="match status" value="1"/>
</dbReference>
<proteinExistence type="predicted"/>
<dbReference type="PROSITE" id="PS50949">
    <property type="entry name" value="HTH_GNTR"/>
    <property type="match status" value="1"/>
</dbReference>
<dbReference type="InterPro" id="IPR036390">
    <property type="entry name" value="WH_DNA-bd_sf"/>
</dbReference>
<dbReference type="InterPro" id="IPR008920">
    <property type="entry name" value="TF_FadR/GntR_C"/>
</dbReference>
<name>A0ABY5JQ92_9BACI</name>
<dbReference type="InterPro" id="IPR000524">
    <property type="entry name" value="Tscrpt_reg_HTH_GntR"/>
</dbReference>
<dbReference type="InterPro" id="IPR036388">
    <property type="entry name" value="WH-like_DNA-bd_sf"/>
</dbReference>